<evidence type="ECO:0000256" key="2">
    <source>
        <dbReference type="ARBA" id="ARBA00022840"/>
    </source>
</evidence>
<keyword evidence="1" id="KW-0547">Nucleotide-binding</keyword>
<accession>X1PQU9</accession>
<reference evidence="4" key="1">
    <citation type="journal article" date="2014" name="Front. Microbiol.">
        <title>High frequency of phylogenetically diverse reductive dehalogenase-homologous genes in deep subseafloor sedimentary metagenomes.</title>
        <authorList>
            <person name="Kawai M."/>
            <person name="Futagami T."/>
            <person name="Toyoda A."/>
            <person name="Takaki Y."/>
            <person name="Nishi S."/>
            <person name="Hori S."/>
            <person name="Arai W."/>
            <person name="Tsubouchi T."/>
            <person name="Morono Y."/>
            <person name="Uchiyama I."/>
            <person name="Ito T."/>
            <person name="Fujiyama A."/>
            <person name="Inagaki F."/>
            <person name="Takami H."/>
        </authorList>
    </citation>
    <scope>NUCLEOTIDE SEQUENCE</scope>
    <source>
        <strain evidence="4">Expedition CK06-06</strain>
    </source>
</reference>
<dbReference type="EMBL" id="BARV01028138">
    <property type="protein sequence ID" value="GAI44896.1"/>
    <property type="molecule type" value="Genomic_DNA"/>
</dbReference>
<evidence type="ECO:0000313" key="4">
    <source>
        <dbReference type="EMBL" id="GAI44896.1"/>
    </source>
</evidence>
<keyword evidence="2" id="KW-0067">ATP-binding</keyword>
<dbReference type="Gene3D" id="1.10.8.60">
    <property type="match status" value="1"/>
</dbReference>
<dbReference type="InterPro" id="IPR058031">
    <property type="entry name" value="AAA_lid_NorR"/>
</dbReference>
<feature type="domain" description="NorR-like AAA+ ATPase lid" evidence="3">
    <location>
        <begin position="8"/>
        <end position="49"/>
    </location>
</feature>
<name>X1PQU9_9ZZZZ</name>
<evidence type="ECO:0000256" key="1">
    <source>
        <dbReference type="ARBA" id="ARBA00022741"/>
    </source>
</evidence>
<dbReference type="Pfam" id="PF25601">
    <property type="entry name" value="AAA_lid_14"/>
    <property type="match status" value="1"/>
</dbReference>
<organism evidence="4">
    <name type="scientific">marine sediment metagenome</name>
    <dbReference type="NCBI Taxonomy" id="412755"/>
    <lineage>
        <taxon>unclassified sequences</taxon>
        <taxon>metagenomes</taxon>
        <taxon>ecological metagenomes</taxon>
    </lineage>
</organism>
<gene>
    <name evidence="4" type="ORF">S06H3_45123</name>
</gene>
<dbReference type="AlphaFoldDB" id="X1PQU9"/>
<comment type="caution">
    <text evidence="4">The sequence shown here is derived from an EMBL/GenBank/DDBJ whole genome shotgun (WGS) entry which is preliminary data.</text>
</comment>
<sequence>VIDKNLGKDYHWPGNVRELAQCIRRVIIKRDYAGDTTIAPLDLRTKLFGDIDSGTLRAQELLAAYCTILYQKHGTYEQVAQLTGLDRRTVKKHIQSYLSAQ</sequence>
<evidence type="ECO:0000259" key="3">
    <source>
        <dbReference type="Pfam" id="PF25601"/>
    </source>
</evidence>
<proteinExistence type="predicted"/>
<feature type="non-terminal residue" evidence="4">
    <location>
        <position position="1"/>
    </location>
</feature>
<protein>
    <recommendedName>
        <fullName evidence="3">NorR-like AAA+ ATPase lid domain-containing protein</fullName>
    </recommendedName>
</protein>